<evidence type="ECO:0000313" key="11">
    <source>
        <dbReference type="Proteomes" id="UP000006968"/>
    </source>
</evidence>
<dbReference type="HOGENOM" id="CLU_019691_0_0_1"/>
<evidence type="ECO:0000256" key="1">
    <source>
        <dbReference type="ARBA" id="ARBA00004123"/>
    </source>
</evidence>
<dbReference type="SMART" id="SM00066">
    <property type="entry name" value="GAL4"/>
    <property type="match status" value="1"/>
</dbReference>
<keyword evidence="11" id="KW-1185">Reference proteome</keyword>
<comment type="caution">
    <text evidence="10">The sequence shown here is derived from an EMBL/GenBank/DDBJ whole genome shotgun (WGS) entry which is preliminary data.</text>
</comment>
<keyword evidence="6" id="KW-0804">Transcription</keyword>
<dbReference type="PANTHER" id="PTHR31779">
    <property type="entry name" value="2-NITROPROPANE DIOXYGENASE FAMILY, PUTATIVE (AFU_ORTHOLOGUE AFUA_2G17430)-RELATED"/>
    <property type="match status" value="1"/>
</dbReference>
<evidence type="ECO:0000313" key="10">
    <source>
        <dbReference type="EMBL" id="EJS41555.1"/>
    </source>
</evidence>
<dbReference type="InterPro" id="IPR001138">
    <property type="entry name" value="Zn2Cys6_DnaBD"/>
</dbReference>
<evidence type="ECO:0000256" key="4">
    <source>
        <dbReference type="ARBA" id="ARBA00023015"/>
    </source>
</evidence>
<dbReference type="AlphaFoldDB" id="J8PHG7"/>
<organism evidence="10 11">
    <name type="scientific">Saccharomyces arboricola (strain H-6 / AS 2.3317 / CBS 10644)</name>
    <name type="common">Yeast</name>
    <dbReference type="NCBI Taxonomy" id="1160507"/>
    <lineage>
        <taxon>Eukaryota</taxon>
        <taxon>Fungi</taxon>
        <taxon>Dikarya</taxon>
        <taxon>Ascomycota</taxon>
        <taxon>Saccharomycotina</taxon>
        <taxon>Saccharomycetes</taxon>
        <taxon>Saccharomycetales</taxon>
        <taxon>Saccharomycetaceae</taxon>
        <taxon>Saccharomyces</taxon>
    </lineage>
</organism>
<dbReference type="GO" id="GO:0000981">
    <property type="term" value="F:DNA-binding transcription factor activity, RNA polymerase II-specific"/>
    <property type="evidence" value="ECO:0007669"/>
    <property type="project" value="InterPro"/>
</dbReference>
<dbReference type="PROSITE" id="PS50048">
    <property type="entry name" value="ZN2_CY6_FUNGAL_2"/>
    <property type="match status" value="1"/>
</dbReference>
<dbReference type="EMBL" id="ALIE01000187">
    <property type="protein sequence ID" value="EJS41555.1"/>
    <property type="molecule type" value="Genomic_DNA"/>
</dbReference>
<evidence type="ECO:0000256" key="2">
    <source>
        <dbReference type="ARBA" id="ARBA00022723"/>
    </source>
</evidence>
<sequence>MASSVSNPQPYKRQRVRKACVPCRERKRKCNGKSPCEMCVAYGYGCHYSDDDGLSAPSRVQQVDERPHGSKNRPYVPSSINRNETRSIDTQNVTNQDNIDSAKSRYTIQHSAVAFPRSLGLELRSANPPRLHSFAWHCGIRPEENPNSHVLLSDLITREDYYRISKAYFSVVHPIFDVVDPEQLAKNVEKYWDGDVKTLGYGAVIAGVIALGSFFLGNLGHPREMDVVQYAKGILDDPTFSRIPTVEQVSAWVLRTIYLRATSRPHVAWLASCMTIHLSEAIGLHHGIDREDLAMTSNVSLKRTAEHTRRLFWCAWSINTILSYDYGRSSVSLNKITCKPVKETDGNYTTHLVELAQLIPTDSMNASATQLLNALAAVHESPNAHQFLSLTKGDICLSLYRRLRLLNHILDKSVVLQIIDIGNAALSAAYALVKLDQAWWNVLSTSFQYVCVLLAIDTPESLSHVAAAMRSLDNITQVLGTHIAFEAQKTAKLLLEDSMKKKRQEIQQLEQATHQRSTIETTHLLDIDWDALLDPSDTLNFM</sequence>
<keyword evidence="5" id="KW-0238">DNA-binding</keyword>
<gene>
    <name evidence="10" type="ORF">SU7_3433</name>
</gene>
<reference evidence="10 11" key="1">
    <citation type="journal article" date="2013" name="BMC Genomics">
        <title>High quality de novo sequencing and assembly of the Saccharomyces arboricolus genome.</title>
        <authorList>
            <person name="Liti G."/>
            <person name="Nguyen Ba A.N."/>
            <person name="Blythe M."/>
            <person name="Mueller C.A."/>
            <person name="Bergstroem A."/>
            <person name="Cubillos F.A."/>
            <person name="Dafhnis-Calas F."/>
            <person name="Khoshraftar S."/>
            <person name="Malla S."/>
            <person name="Mehta N."/>
            <person name="Siow C.C."/>
            <person name="Warringer J."/>
            <person name="Moses A.M."/>
            <person name="Louis E.J."/>
            <person name="Nieduszynski C.A."/>
        </authorList>
    </citation>
    <scope>NUCLEOTIDE SEQUENCE [LARGE SCALE GENOMIC DNA]</scope>
    <source>
        <strain evidence="11">H-6 / AS 2.3317 / CBS 10644</strain>
    </source>
</reference>
<dbReference type="CDD" id="cd00067">
    <property type="entry name" value="GAL4"/>
    <property type="match status" value="1"/>
</dbReference>
<evidence type="ECO:0000256" key="3">
    <source>
        <dbReference type="ARBA" id="ARBA00022833"/>
    </source>
</evidence>
<dbReference type="Proteomes" id="UP000006968">
    <property type="component" value="Chromosome XV"/>
</dbReference>
<feature type="domain" description="Zn(2)-C6 fungal-type" evidence="9">
    <location>
        <begin position="19"/>
        <end position="48"/>
    </location>
</feature>
<evidence type="ECO:0000256" key="6">
    <source>
        <dbReference type="ARBA" id="ARBA00023163"/>
    </source>
</evidence>
<dbReference type="OrthoDB" id="2428527at2759"/>
<dbReference type="SUPFAM" id="SSF57701">
    <property type="entry name" value="Zn2/Cys6 DNA-binding domain"/>
    <property type="match status" value="1"/>
</dbReference>
<dbReference type="GO" id="GO:0003677">
    <property type="term" value="F:DNA binding"/>
    <property type="evidence" value="ECO:0007669"/>
    <property type="project" value="UniProtKB-KW"/>
</dbReference>
<dbReference type="GO" id="GO:0006351">
    <property type="term" value="P:DNA-templated transcription"/>
    <property type="evidence" value="ECO:0007669"/>
    <property type="project" value="InterPro"/>
</dbReference>
<dbReference type="GO" id="GO:0009410">
    <property type="term" value="P:response to xenobiotic stimulus"/>
    <property type="evidence" value="ECO:0007669"/>
    <property type="project" value="TreeGrafter"/>
</dbReference>
<dbReference type="InterPro" id="IPR052478">
    <property type="entry name" value="Metabolite_Synth_Reg"/>
</dbReference>
<dbReference type="SMART" id="SM00906">
    <property type="entry name" value="Fungal_trans"/>
    <property type="match status" value="1"/>
</dbReference>
<comment type="subcellular location">
    <subcellularLocation>
        <location evidence="1">Nucleus</location>
    </subcellularLocation>
</comment>
<dbReference type="InterPro" id="IPR007219">
    <property type="entry name" value="XnlR_reg_dom"/>
</dbReference>
<dbReference type="PANTHER" id="PTHR31779:SF3">
    <property type="entry name" value="PROTEIN RDR1"/>
    <property type="match status" value="1"/>
</dbReference>
<dbReference type="InterPro" id="IPR036864">
    <property type="entry name" value="Zn2-C6_fun-type_DNA-bd_sf"/>
</dbReference>
<dbReference type="GO" id="GO:0008270">
    <property type="term" value="F:zinc ion binding"/>
    <property type="evidence" value="ECO:0007669"/>
    <property type="project" value="InterPro"/>
</dbReference>
<name>J8PHG7_SACAR</name>
<protein>
    <submittedName>
        <fullName evidence="10">Rdr1p</fullName>
    </submittedName>
</protein>
<accession>J8PHG7</accession>
<keyword evidence="2" id="KW-0479">Metal-binding</keyword>
<keyword evidence="7" id="KW-0539">Nucleus</keyword>
<dbReference type="FunFam" id="4.10.240.10:FF:000016">
    <property type="entry name" value="C6 transcription factor, putative"/>
    <property type="match status" value="1"/>
</dbReference>
<evidence type="ECO:0000256" key="5">
    <source>
        <dbReference type="ARBA" id="ARBA00023125"/>
    </source>
</evidence>
<dbReference type="Pfam" id="PF00172">
    <property type="entry name" value="Zn_clus"/>
    <property type="match status" value="1"/>
</dbReference>
<evidence type="ECO:0000259" key="9">
    <source>
        <dbReference type="PROSITE" id="PS50048"/>
    </source>
</evidence>
<dbReference type="CDD" id="cd12148">
    <property type="entry name" value="fungal_TF_MHR"/>
    <property type="match status" value="1"/>
</dbReference>
<dbReference type="Gene3D" id="4.10.240.10">
    <property type="entry name" value="Zn(2)-C6 fungal-type DNA-binding domain"/>
    <property type="match status" value="1"/>
</dbReference>
<feature type="region of interest" description="Disordered" evidence="8">
    <location>
        <begin position="59"/>
        <end position="81"/>
    </location>
</feature>
<evidence type="ECO:0000256" key="7">
    <source>
        <dbReference type="ARBA" id="ARBA00023242"/>
    </source>
</evidence>
<dbReference type="GO" id="GO:0005634">
    <property type="term" value="C:nucleus"/>
    <property type="evidence" value="ECO:0007669"/>
    <property type="project" value="UniProtKB-SubCell"/>
</dbReference>
<dbReference type="Pfam" id="PF04082">
    <property type="entry name" value="Fungal_trans"/>
    <property type="match status" value="1"/>
</dbReference>
<keyword evidence="3" id="KW-0862">Zinc</keyword>
<proteinExistence type="predicted"/>
<evidence type="ECO:0000256" key="8">
    <source>
        <dbReference type="SAM" id="MobiDB-lite"/>
    </source>
</evidence>
<dbReference type="PROSITE" id="PS00463">
    <property type="entry name" value="ZN2_CY6_FUNGAL_1"/>
    <property type="match status" value="1"/>
</dbReference>
<keyword evidence="4" id="KW-0805">Transcription regulation</keyword>